<dbReference type="OrthoDB" id="367122at2759"/>
<organism evidence="2 3">
    <name type="scientific">Babesia ovis</name>
    <dbReference type="NCBI Taxonomy" id="5869"/>
    <lineage>
        <taxon>Eukaryota</taxon>
        <taxon>Sar</taxon>
        <taxon>Alveolata</taxon>
        <taxon>Apicomplexa</taxon>
        <taxon>Aconoidasida</taxon>
        <taxon>Piroplasmida</taxon>
        <taxon>Babesiidae</taxon>
        <taxon>Babesia</taxon>
    </lineage>
</organism>
<proteinExistence type="predicted"/>
<reference evidence="2" key="1">
    <citation type="submission" date="2019-12" db="EMBL/GenBank/DDBJ databases">
        <title>Genome sequence of Babesia ovis.</title>
        <authorList>
            <person name="Yamagishi J."/>
            <person name="Sevinc F."/>
            <person name="Xuan X."/>
        </authorList>
    </citation>
    <scope>NUCLEOTIDE SEQUENCE</scope>
    <source>
        <strain evidence="2">Selcuk</strain>
    </source>
</reference>
<accession>A0A9W5TDI5</accession>
<name>A0A9W5TDI5_BABOV</name>
<gene>
    <name evidence="2" type="ORF">BaOVIS_033510</name>
</gene>
<keyword evidence="3" id="KW-1185">Reference proteome</keyword>
<dbReference type="AlphaFoldDB" id="A0A9W5TDI5"/>
<evidence type="ECO:0000313" key="2">
    <source>
        <dbReference type="EMBL" id="GFE55986.1"/>
    </source>
</evidence>
<sequence>MICTHNVIGIESYKLKNYGNDVPIHDLYANMQFYFSYPMSETQSYYLLQDCLVALYYQMYFLWRQCNLRLQYGYGWSGCGYGYGVDCKNCKSWQCPKVNAAEVSKAYAEALQAYNAVKHKTDEEKKKVYDALQNVINQQKCGKTENGQASPSPLQAFLTDCLPGFTCKEVKANMEKYCKEQSDISKNYSKCYMEFLQHRTHLPVGQYCPIPMGFRGSFKGAPAPAKPGTSVGMSGLGINAITANYANDDLTDSCLYQVTRCISSLTRRVPRSTGTLFGFFHGLGHVLFYSSSKAAMSGALKDEMERCPGSSNSKELLDAIKDWRGSSHKQDNCITLDSIQNCNSNGQKGQTCGKYFQPLTGSLYNSMATQFCETYVSWIVHLTWRLRDGLESLLKEFKMIQCSKDICKGRDGKTDCKCPAQGCNPGTHGTTPSSTTTGNCCCHSVVHCAGVLGLFYRFGFTYGAPNSLSGRKENQQSYDESSRRQCHDFYKQLEAVIGGTLFTKVLDDIRRFLYTTRLPFSVFITGFWSIVLGYLLWSMTVNLDLMHIRSHWRSPGSYLVPLQRILADGSRKGFCTLGYFQEGTGDRLLSEGISDVYL</sequence>
<feature type="transmembrane region" description="Helical" evidence="1">
    <location>
        <begin position="518"/>
        <end position="537"/>
    </location>
</feature>
<keyword evidence="1" id="KW-0472">Membrane</keyword>
<evidence type="ECO:0000313" key="3">
    <source>
        <dbReference type="Proteomes" id="UP001057455"/>
    </source>
</evidence>
<dbReference type="Proteomes" id="UP001057455">
    <property type="component" value="Unassembled WGS sequence"/>
</dbReference>
<keyword evidence="1" id="KW-0812">Transmembrane</keyword>
<evidence type="ECO:0000256" key="1">
    <source>
        <dbReference type="SAM" id="Phobius"/>
    </source>
</evidence>
<dbReference type="EMBL" id="BLIY01000030">
    <property type="protein sequence ID" value="GFE55986.1"/>
    <property type="molecule type" value="Genomic_DNA"/>
</dbReference>
<protein>
    <submittedName>
        <fullName evidence="2">Variant erythrocyte surface antigen alpha subunit, putative</fullName>
    </submittedName>
</protein>
<comment type="caution">
    <text evidence="2">The sequence shown here is derived from an EMBL/GenBank/DDBJ whole genome shotgun (WGS) entry which is preliminary data.</text>
</comment>
<keyword evidence="1" id="KW-1133">Transmembrane helix</keyword>